<reference evidence="1" key="1">
    <citation type="submission" date="2020-11" db="EMBL/GenBank/DDBJ databases">
        <title>Novosphingobium aureum sp. nov., a marine bacterium isolated from sediment of a salt flat.</title>
        <authorList>
            <person name="Yoo Y."/>
            <person name="Kim J.-J."/>
        </authorList>
    </citation>
    <scope>NUCLEOTIDE SEQUENCE</scope>
    <source>
        <strain evidence="1">YJ-S2-02</strain>
    </source>
</reference>
<dbReference type="RefSeq" id="WP_197164962.1">
    <property type="nucleotide sequence ID" value="NZ_JADZGI010000002.1"/>
</dbReference>
<keyword evidence="2" id="KW-1185">Reference proteome</keyword>
<accession>A0A931HDH7</accession>
<dbReference type="EMBL" id="JADZGI010000002">
    <property type="protein sequence ID" value="MBH0113971.1"/>
    <property type="molecule type" value="Genomic_DNA"/>
</dbReference>
<dbReference type="Gene3D" id="3.40.50.2000">
    <property type="entry name" value="Glycogen Phosphorylase B"/>
    <property type="match status" value="1"/>
</dbReference>
<comment type="caution">
    <text evidence="1">The sequence shown here is derived from an EMBL/GenBank/DDBJ whole genome shotgun (WGS) entry which is preliminary data.</text>
</comment>
<dbReference type="Proteomes" id="UP000617634">
    <property type="component" value="Unassembled WGS sequence"/>
</dbReference>
<protein>
    <submittedName>
        <fullName evidence="1">Glycosyltransferase family 1 protein</fullName>
    </submittedName>
</protein>
<dbReference type="AlphaFoldDB" id="A0A931HDH7"/>
<gene>
    <name evidence="1" type="ORF">I5E68_13570</name>
</gene>
<dbReference type="Pfam" id="PF13692">
    <property type="entry name" value="Glyco_trans_1_4"/>
    <property type="match status" value="1"/>
</dbReference>
<dbReference type="SUPFAM" id="SSF53756">
    <property type="entry name" value="UDP-Glycosyltransferase/glycogen phosphorylase"/>
    <property type="match status" value="1"/>
</dbReference>
<evidence type="ECO:0000313" key="1">
    <source>
        <dbReference type="EMBL" id="MBH0113971.1"/>
    </source>
</evidence>
<name>A0A931HDH7_9SPHN</name>
<organism evidence="1 2">
    <name type="scientific">Novosphingobium aureum</name>
    <dbReference type="NCBI Taxonomy" id="2792964"/>
    <lineage>
        <taxon>Bacteria</taxon>
        <taxon>Pseudomonadati</taxon>
        <taxon>Pseudomonadota</taxon>
        <taxon>Alphaproteobacteria</taxon>
        <taxon>Sphingomonadales</taxon>
        <taxon>Sphingomonadaceae</taxon>
        <taxon>Novosphingobium</taxon>
    </lineage>
</organism>
<evidence type="ECO:0000313" key="2">
    <source>
        <dbReference type="Proteomes" id="UP000617634"/>
    </source>
</evidence>
<sequence>MDYSRELLLSLSAQAPVHALVYEAKGVFPRTHDAVTWEVLPYRRPSPLRSVFTNLPDVAYRFRSQAYLGRAIELASNPGAMVDGLLDGIVVDFISMAWLVPPLRKALDARGLVTPVVMVTHNHEGALRQEAARGLAFPKNILMSIDARKAAALEARANAAADGITTIISEDARAFARMCATPSLVLHPGYGGPVMKRDRHAAQIPRTATIIGNRMAVHKIAVLEHALGALSDKGTDTKVQIDIAGGGNFTRLSRQYPNYRFHGFVDDISAHLAEARIGLVPDDLGGGFKMRVLTLAMHRVPILGLNSAMRGTTFTPGTHYIGVDSLAEMAAILPRIIDDCDQLDAIQQAAFDHCRANFSWPDRGERLASFFDELAGRPCMERKPACAASTPS</sequence>
<proteinExistence type="predicted"/>